<dbReference type="GO" id="GO:0003691">
    <property type="term" value="F:double-stranded telomeric DNA binding"/>
    <property type="evidence" value="ECO:0007669"/>
    <property type="project" value="TreeGrafter"/>
</dbReference>
<keyword evidence="5" id="KW-0158">Chromosome</keyword>
<dbReference type="FunFam" id="3.40.50.300:FF:000947">
    <property type="entry name" value="DNA repair protein RAD50"/>
    <property type="match status" value="1"/>
</dbReference>
<sequence length="1258" mass="144952">MPPGSSRGQSFVHDPAIAKEVTVKAQVKLLFTNVRGEKMTALRIFEGTQKAKTITMKTLDGTLTKVKANGESISVNKKCADMEAEMFIALGVTKPILNYVIFCHQEESNWPLDEGKKLKERFDAIFDATEYLKCIKNMRDHVKSLRHQVEIKKVEAASSKKDHTEAEHLKKEISDQKNLLASSEDKVTKCKADRDNIVAELRKLQKIEKEASSIETEKARQETRLGELKKSVSSLDQNLKRPGCLKVNPDVTEDELDEMMQELVTSRARKEREAARDEKTLDDIEKKVKLQKDEAGKLTLERGKLESEEERFRQLRRDRDLLVRELYDRHDGPTTSGELTEKDVRAAVTFMQESVRKEETEQQRVNNEVGSLIEQAQAHLDSTRVEKTKLESNRGHKQTQLSANYAEAQEIHEQLVAARGSTSKLKELDTALAKIDAKLKSVKEGLNEGEVTARLEDNEKKISALETEIRTLEAEKDAIHASLSVRKELSIHEENLTKKEGEIRRLMNKNADSFSALGMADVPQDKLSQHLAAKCTNLLMTYNKKDAELKRSQKQINSQEVTQRHLQERVTALERDLNSEKTELNATLRGADLETELTEISAQAADLEKHHGSLVAMQLLNARYVEKLELAQPCPLCHRDFESQDEAAELVDELKRKMDGLPREILEAEEKKRRAKDRYDDLLTLRPKQERLVKLRDSELPSAREQLEQAQNELAGLQQSHAELQRQQQEADRSRRLAEDLRTDVSRIDEREKDVRRLRADVDRLRAQLPARLSDRSVEAVGSELEAKRACVTAAREQRRSDETRLRQHGIELQKLGDERNRASAERLRLEKLQADQSQLERRREELEQANKTLRLEVEKLEEEVRELETKCLEAAANREHVESDGQTRKDNVRSRVENIRVELGRLKAMNDDVLAYTRDNKAQKLMSVRQRLRDIAEADREIAQEKTRVSENVERIRDELRSQDTRKRDLEDHKELRRQQAEVVKLEQKVADLDRQLEGYDMHSVKEERHRQEIKHSRIMETVFSEEGAQKQIKDVIRDRSAKLSQDQFRNAESIYRQKSLELACNNLAMKDLQVYAKALDDAIIRFHSKRMERINMIIKELWMATYRGNDIDYIEIKTDQSTGDASKRTTYNYRVVMVKQRTELEMRGRCSAGQKVLASLIIRMALAETFGVNCGMLALDEPTTNLDRDNIQSLAVALEEIVRKRVVQKNFQLVIITHDEEFLAVLSRLDYVDRYYRVSRSGSGLSTITKRQTSEL</sequence>
<dbReference type="NCBIfam" id="TIGR00606">
    <property type="entry name" value="rad50"/>
    <property type="match status" value="1"/>
</dbReference>
<evidence type="ECO:0000256" key="10">
    <source>
        <dbReference type="ARBA" id="ARBA00022833"/>
    </source>
</evidence>
<dbReference type="InterPro" id="IPR013134">
    <property type="entry name" value="Zn_hook_RAD50"/>
</dbReference>
<keyword evidence="10 16" id="KW-0862">Zinc</keyword>
<evidence type="ECO:0000256" key="8">
    <source>
        <dbReference type="ARBA" id="ARBA00022763"/>
    </source>
</evidence>
<comment type="catalytic activity">
    <reaction evidence="15">
        <text>ATP + H2O = ADP + phosphate + H(+)</text>
        <dbReference type="Rhea" id="RHEA:13065"/>
        <dbReference type="ChEBI" id="CHEBI:15377"/>
        <dbReference type="ChEBI" id="CHEBI:15378"/>
        <dbReference type="ChEBI" id="CHEBI:30616"/>
        <dbReference type="ChEBI" id="CHEBI:43474"/>
        <dbReference type="ChEBI" id="CHEBI:456216"/>
    </reaction>
</comment>
<dbReference type="GO" id="GO:0043047">
    <property type="term" value="F:single-stranded telomeric DNA binding"/>
    <property type="evidence" value="ECO:0007669"/>
    <property type="project" value="TreeGrafter"/>
</dbReference>
<dbReference type="AlphaFoldDB" id="A0A6A4WKH9"/>
<dbReference type="GO" id="GO:0051880">
    <property type="term" value="F:G-quadruplex DNA binding"/>
    <property type="evidence" value="ECO:0007669"/>
    <property type="project" value="TreeGrafter"/>
</dbReference>
<feature type="coiled-coil region" evidence="17">
    <location>
        <begin position="166"/>
        <end position="224"/>
    </location>
</feature>
<evidence type="ECO:0000313" key="20">
    <source>
        <dbReference type="Proteomes" id="UP000440578"/>
    </source>
</evidence>
<dbReference type="GO" id="GO:0007004">
    <property type="term" value="P:telomere maintenance via telomerase"/>
    <property type="evidence" value="ECO:0007669"/>
    <property type="project" value="TreeGrafter"/>
</dbReference>
<dbReference type="GO" id="GO:0006302">
    <property type="term" value="P:double-strand break repair"/>
    <property type="evidence" value="ECO:0007669"/>
    <property type="project" value="TreeGrafter"/>
</dbReference>
<feature type="domain" description="Zinc-hook" evidence="18">
    <location>
        <begin position="590"/>
        <end position="687"/>
    </location>
</feature>
<dbReference type="GO" id="GO:0000722">
    <property type="term" value="P:telomere maintenance via recombination"/>
    <property type="evidence" value="ECO:0007669"/>
    <property type="project" value="TreeGrafter"/>
</dbReference>
<evidence type="ECO:0000313" key="19">
    <source>
        <dbReference type="EMBL" id="KAF0307897.1"/>
    </source>
</evidence>
<feature type="binding site" evidence="16">
    <location>
        <position position="634"/>
    </location>
    <ligand>
        <name>Zn(2+)</name>
        <dbReference type="ChEBI" id="CHEBI:29105"/>
    </ligand>
</feature>
<dbReference type="GO" id="GO:0070192">
    <property type="term" value="P:chromosome organization involved in meiotic cell cycle"/>
    <property type="evidence" value="ECO:0007669"/>
    <property type="project" value="TreeGrafter"/>
</dbReference>
<dbReference type="Gene3D" id="3.40.50.300">
    <property type="entry name" value="P-loop containing nucleotide triphosphate hydrolases"/>
    <property type="match status" value="2"/>
</dbReference>
<evidence type="ECO:0000256" key="11">
    <source>
        <dbReference type="ARBA" id="ARBA00022840"/>
    </source>
</evidence>
<evidence type="ECO:0000259" key="18">
    <source>
        <dbReference type="PROSITE" id="PS51131"/>
    </source>
</evidence>
<keyword evidence="9" id="KW-0378">Hydrolase</keyword>
<feature type="coiled-coil region" evidence="17">
    <location>
        <begin position="455"/>
        <end position="509"/>
    </location>
</feature>
<feature type="coiled-coil region" evidence="17">
    <location>
        <begin position="954"/>
        <end position="1004"/>
    </location>
</feature>
<dbReference type="InterPro" id="IPR027417">
    <property type="entry name" value="P-loop_NTPase"/>
</dbReference>
<dbReference type="GO" id="GO:0016887">
    <property type="term" value="F:ATP hydrolysis activity"/>
    <property type="evidence" value="ECO:0007669"/>
    <property type="project" value="InterPro"/>
</dbReference>
<keyword evidence="13" id="KW-0234">DNA repair</keyword>
<comment type="caution">
    <text evidence="19">The sequence shown here is derived from an EMBL/GenBank/DDBJ whole genome shotgun (WGS) entry which is preliminary data.</text>
</comment>
<dbReference type="GO" id="GO:0046872">
    <property type="term" value="F:metal ion binding"/>
    <property type="evidence" value="ECO:0007669"/>
    <property type="project" value="UniProtKB-UniRule"/>
</dbReference>
<feature type="coiled-coil region" evidence="17">
    <location>
        <begin position="651"/>
        <end position="768"/>
    </location>
</feature>
<dbReference type="InterPro" id="IPR004827">
    <property type="entry name" value="bZIP"/>
</dbReference>
<name>A0A6A4WKH9_AMPAM</name>
<dbReference type="PANTHER" id="PTHR18867:SF12">
    <property type="entry name" value="DNA REPAIR PROTEIN RAD50"/>
    <property type="match status" value="1"/>
</dbReference>
<reference evidence="19 20" key="1">
    <citation type="submission" date="2019-07" db="EMBL/GenBank/DDBJ databases">
        <title>Draft genome assembly of a fouling barnacle, Amphibalanus amphitrite (Darwin, 1854): The first reference genome for Thecostraca.</title>
        <authorList>
            <person name="Kim W."/>
        </authorList>
    </citation>
    <scope>NUCLEOTIDE SEQUENCE [LARGE SCALE GENOMIC DNA]</scope>
    <source>
        <strain evidence="19">SNU_AA5</strain>
        <tissue evidence="19">Soma without cirri and trophi</tissue>
    </source>
</reference>
<evidence type="ECO:0000256" key="13">
    <source>
        <dbReference type="ARBA" id="ARBA00023204"/>
    </source>
</evidence>
<dbReference type="SUPFAM" id="SSF52540">
    <property type="entry name" value="P-loop containing nucleoside triphosphate hydrolases"/>
    <property type="match status" value="1"/>
</dbReference>
<evidence type="ECO:0000256" key="2">
    <source>
        <dbReference type="ARBA" id="ARBA00004123"/>
    </source>
</evidence>
<keyword evidence="7" id="KW-0547">Nucleotide-binding</keyword>
<organism evidence="19 20">
    <name type="scientific">Amphibalanus amphitrite</name>
    <name type="common">Striped barnacle</name>
    <name type="synonym">Balanus amphitrite</name>
    <dbReference type="NCBI Taxonomy" id="1232801"/>
    <lineage>
        <taxon>Eukaryota</taxon>
        <taxon>Metazoa</taxon>
        <taxon>Ecdysozoa</taxon>
        <taxon>Arthropoda</taxon>
        <taxon>Crustacea</taxon>
        <taxon>Multicrustacea</taxon>
        <taxon>Cirripedia</taxon>
        <taxon>Thoracica</taxon>
        <taxon>Thoracicalcarea</taxon>
        <taxon>Balanomorpha</taxon>
        <taxon>Balanoidea</taxon>
        <taxon>Balanidae</taxon>
        <taxon>Amphibalaninae</taxon>
        <taxon>Amphibalanus</taxon>
    </lineage>
</organism>
<protein>
    <submittedName>
        <fullName evidence="19">DNA repair protein RAD50</fullName>
    </submittedName>
</protein>
<feature type="coiled-coil region" evidence="17">
    <location>
        <begin position="267"/>
        <end position="325"/>
    </location>
</feature>
<keyword evidence="12 17" id="KW-0175">Coiled coil</keyword>
<dbReference type="GO" id="GO:0005524">
    <property type="term" value="F:ATP binding"/>
    <property type="evidence" value="ECO:0007669"/>
    <property type="project" value="UniProtKB-KW"/>
</dbReference>
<dbReference type="GO" id="GO:0003700">
    <property type="term" value="F:DNA-binding transcription factor activity"/>
    <property type="evidence" value="ECO:0007669"/>
    <property type="project" value="InterPro"/>
</dbReference>
<keyword evidence="11" id="KW-0067">ATP-binding</keyword>
<accession>A0A6A4WKH9</accession>
<evidence type="ECO:0000256" key="16">
    <source>
        <dbReference type="PROSITE-ProRule" id="PRU00471"/>
    </source>
</evidence>
<evidence type="ECO:0000256" key="5">
    <source>
        <dbReference type="ARBA" id="ARBA00022454"/>
    </source>
</evidence>
<evidence type="ECO:0000256" key="4">
    <source>
        <dbReference type="ARBA" id="ARBA00009439"/>
    </source>
</evidence>
<dbReference type="PANTHER" id="PTHR18867">
    <property type="entry name" value="RAD50"/>
    <property type="match status" value="1"/>
</dbReference>
<evidence type="ECO:0000256" key="6">
    <source>
        <dbReference type="ARBA" id="ARBA00022723"/>
    </source>
</evidence>
<feature type="coiled-coil region" evidence="17">
    <location>
        <begin position="549"/>
        <end position="610"/>
    </location>
</feature>
<keyword evidence="20" id="KW-1185">Reference proteome</keyword>
<dbReference type="Pfam" id="PF00170">
    <property type="entry name" value="bZIP_1"/>
    <property type="match status" value="1"/>
</dbReference>
<dbReference type="SUPFAM" id="SSF75712">
    <property type="entry name" value="Rad50 coiled-coil Zn hook"/>
    <property type="match status" value="1"/>
</dbReference>
<comment type="subcellular location">
    <subcellularLocation>
        <location evidence="3">Chromosome</location>
    </subcellularLocation>
    <subcellularLocation>
        <location evidence="2">Nucleus</location>
    </subcellularLocation>
</comment>
<dbReference type="InterPro" id="IPR004584">
    <property type="entry name" value="Rad50_eukaryotes"/>
</dbReference>
<comment type="similarity">
    <text evidence="4">Belongs to the SMC family. RAD50 subfamily.</text>
</comment>
<dbReference type="EMBL" id="VIIS01000534">
    <property type="protein sequence ID" value="KAF0307897.1"/>
    <property type="molecule type" value="Genomic_DNA"/>
</dbReference>
<comment type="cofactor">
    <cofactor evidence="1">
        <name>Zn(2+)</name>
        <dbReference type="ChEBI" id="CHEBI:29105"/>
    </cofactor>
</comment>
<evidence type="ECO:0000256" key="12">
    <source>
        <dbReference type="ARBA" id="ARBA00023054"/>
    </source>
</evidence>
<dbReference type="Pfam" id="PF13558">
    <property type="entry name" value="SbcC_Walker_B"/>
    <property type="match status" value="1"/>
</dbReference>
<gene>
    <name evidence="19" type="primary">Rad50</name>
    <name evidence="19" type="ORF">FJT64_020825</name>
</gene>
<proteinExistence type="inferred from homology"/>
<keyword evidence="8" id="KW-0227">DNA damage</keyword>
<feature type="coiled-coil region" evidence="17">
    <location>
        <begin position="813"/>
        <end position="885"/>
    </location>
</feature>
<evidence type="ECO:0000256" key="14">
    <source>
        <dbReference type="ARBA" id="ARBA00023242"/>
    </source>
</evidence>
<dbReference type="PROSITE" id="PS51131">
    <property type="entry name" value="ZN_HOOK"/>
    <property type="match status" value="1"/>
</dbReference>
<evidence type="ECO:0000256" key="3">
    <source>
        <dbReference type="ARBA" id="ARBA00004286"/>
    </source>
</evidence>
<feature type="binding site" evidence="16">
    <location>
        <position position="637"/>
    </location>
    <ligand>
        <name>Zn(2+)</name>
        <dbReference type="ChEBI" id="CHEBI:29105"/>
    </ligand>
</feature>
<dbReference type="Pfam" id="PF04423">
    <property type="entry name" value="Rad50_zn_hook"/>
    <property type="match status" value="1"/>
</dbReference>
<dbReference type="GO" id="GO:0000794">
    <property type="term" value="C:condensed nuclear chromosome"/>
    <property type="evidence" value="ECO:0007669"/>
    <property type="project" value="TreeGrafter"/>
</dbReference>
<evidence type="ECO:0000256" key="1">
    <source>
        <dbReference type="ARBA" id="ARBA00001947"/>
    </source>
</evidence>
<dbReference type="Proteomes" id="UP000440578">
    <property type="component" value="Unassembled WGS sequence"/>
</dbReference>
<evidence type="ECO:0000256" key="15">
    <source>
        <dbReference type="ARBA" id="ARBA00049360"/>
    </source>
</evidence>
<evidence type="ECO:0000256" key="17">
    <source>
        <dbReference type="SAM" id="Coils"/>
    </source>
</evidence>
<keyword evidence="14" id="KW-0539">Nucleus</keyword>
<keyword evidence="6 16" id="KW-0479">Metal-binding</keyword>
<evidence type="ECO:0000256" key="7">
    <source>
        <dbReference type="ARBA" id="ARBA00022741"/>
    </source>
</evidence>
<evidence type="ECO:0000256" key="9">
    <source>
        <dbReference type="ARBA" id="ARBA00022801"/>
    </source>
</evidence>
<dbReference type="OrthoDB" id="18797at2759"/>
<dbReference type="GO" id="GO:0030870">
    <property type="term" value="C:Mre11 complex"/>
    <property type="evidence" value="ECO:0007669"/>
    <property type="project" value="InterPro"/>
</dbReference>